<protein>
    <recommendedName>
        <fullName evidence="3">DNA topoisomerase (ATP-hydrolyzing)</fullName>
        <ecNumber evidence="3">5.6.2.2</ecNumber>
    </recommendedName>
</protein>
<evidence type="ECO:0000256" key="4">
    <source>
        <dbReference type="ARBA" id="ARBA00022741"/>
    </source>
</evidence>
<gene>
    <name evidence="9" type="ORF">GGG17_06055</name>
</gene>
<dbReference type="GO" id="GO:0003918">
    <property type="term" value="F:DNA topoisomerase type II (double strand cut, ATP-hydrolyzing) activity"/>
    <property type="evidence" value="ECO:0007669"/>
    <property type="project" value="UniProtKB-EC"/>
</dbReference>
<evidence type="ECO:0000256" key="3">
    <source>
        <dbReference type="ARBA" id="ARBA00012895"/>
    </source>
</evidence>
<dbReference type="InterPro" id="IPR022074">
    <property type="entry name" value="DUF3626"/>
</dbReference>
<keyword evidence="10" id="KW-1185">Reference proteome</keyword>
<dbReference type="Proteomes" id="UP000431092">
    <property type="component" value="Unassembled WGS sequence"/>
</dbReference>
<dbReference type="PANTHER" id="PTHR45866:SF1">
    <property type="entry name" value="DNA GYRASE SUBUNIT B, MITOCHONDRIAL"/>
    <property type="match status" value="1"/>
</dbReference>
<dbReference type="InterPro" id="IPR036890">
    <property type="entry name" value="HATPase_C_sf"/>
</dbReference>
<dbReference type="PANTHER" id="PTHR45866">
    <property type="entry name" value="DNA GYRASE/TOPOISOMERASE SUBUNIT B"/>
    <property type="match status" value="1"/>
</dbReference>
<reference evidence="9 10" key="1">
    <citation type="submission" date="2019-11" db="EMBL/GenBank/DDBJ databases">
        <title>Whole genome sequencing identifies a novel species of the genus Arsenicicoccus isolated from human blood.</title>
        <authorList>
            <person name="Jeong J.H."/>
            <person name="Kweon O.J."/>
            <person name="Kim H.R."/>
            <person name="Kim T.-H."/>
            <person name="Ha S.-M."/>
            <person name="Lee M.-K."/>
        </authorList>
    </citation>
    <scope>NUCLEOTIDE SEQUENCE [LARGE SCALE GENOMIC DNA]</scope>
    <source>
        <strain evidence="9 10">MKL-02</strain>
    </source>
</reference>
<dbReference type="Gene3D" id="3.30.565.10">
    <property type="entry name" value="Histidine kinase-like ATPase, C-terminal domain"/>
    <property type="match status" value="1"/>
</dbReference>
<evidence type="ECO:0000256" key="8">
    <source>
        <dbReference type="ARBA" id="ARBA00023235"/>
    </source>
</evidence>
<evidence type="ECO:0000313" key="10">
    <source>
        <dbReference type="Proteomes" id="UP000431092"/>
    </source>
</evidence>
<evidence type="ECO:0000313" key="9">
    <source>
        <dbReference type="EMBL" id="MTB71539.1"/>
    </source>
</evidence>
<comment type="catalytic activity">
    <reaction evidence="1">
        <text>ATP-dependent breakage, passage and rejoining of double-stranded DNA.</text>
        <dbReference type="EC" id="5.6.2.2"/>
    </reaction>
</comment>
<keyword evidence="7" id="KW-0238">DNA-binding</keyword>
<keyword evidence="6" id="KW-0799">Topoisomerase</keyword>
<evidence type="ECO:0000256" key="7">
    <source>
        <dbReference type="ARBA" id="ARBA00023125"/>
    </source>
</evidence>
<keyword evidence="8" id="KW-0413">Isomerase</keyword>
<organism evidence="9 10">
    <name type="scientific">Arsenicicoccus cauae</name>
    <dbReference type="NCBI Taxonomy" id="2663847"/>
    <lineage>
        <taxon>Bacteria</taxon>
        <taxon>Bacillati</taxon>
        <taxon>Actinomycetota</taxon>
        <taxon>Actinomycetes</taxon>
        <taxon>Micrococcales</taxon>
        <taxon>Intrasporangiaceae</taxon>
        <taxon>Arsenicicoccus</taxon>
    </lineage>
</organism>
<evidence type="ECO:0000256" key="5">
    <source>
        <dbReference type="ARBA" id="ARBA00022840"/>
    </source>
</evidence>
<keyword evidence="4" id="KW-0547">Nucleotide-binding</keyword>
<dbReference type="AlphaFoldDB" id="A0A6I3IS90"/>
<sequence>MSSGAPLDRSLRITLNFHPDRGSAGDTVVDRLAREGIYRDQFETGTSNGGLTAHPGGDRFRWESRIFGGAYDDAPASERPRYGALNHRRRGVGGAVRFGSSHLRLAEHVLDRATFCFPDSFREPADFGTAGRFDLLRMSAAFDLAAAACASEREEAEQGGILDDYVEAHVHGVVALAEDVEAVVLDPSYRGTEVEAAAARLGVPVEWHEGRVLTVEELGRRRHYRDPDAYDLGLAVAREGLLDAAVIGEAARTGLHHPQSIKQVWHLTARFGRPVHDWRTMTHDWGTSVDHVHLAELRCGALMLGGVSLRHLVLEVLAYANDEAEALGRRGLAVVTLHPDGSVEIRDDGRGTDTRRDDAGRIVRKPVMATQDVRFADPGSAPRLADRRPRVGMSSVAAVSRWLVHTNRREEGAWSQRYEHGVPTTTLADVAGCAGEGTGTSVRFLPDPAYVTVGVLSTSDLGGHAWIEVALRR</sequence>
<comment type="caution">
    <text evidence="9">The sequence shown here is derived from an EMBL/GenBank/DDBJ whole genome shotgun (WGS) entry which is preliminary data.</text>
</comment>
<dbReference type="GO" id="GO:0005524">
    <property type="term" value="F:ATP binding"/>
    <property type="evidence" value="ECO:0007669"/>
    <property type="project" value="UniProtKB-KW"/>
</dbReference>
<dbReference type="EMBL" id="WLVL01000021">
    <property type="protein sequence ID" value="MTB71539.1"/>
    <property type="molecule type" value="Genomic_DNA"/>
</dbReference>
<evidence type="ECO:0000256" key="6">
    <source>
        <dbReference type="ARBA" id="ARBA00023029"/>
    </source>
</evidence>
<evidence type="ECO:0000256" key="1">
    <source>
        <dbReference type="ARBA" id="ARBA00000185"/>
    </source>
</evidence>
<keyword evidence="5" id="KW-0067">ATP-binding</keyword>
<comment type="similarity">
    <text evidence="2">Belongs to the type II topoisomerase GyrB family.</text>
</comment>
<accession>A0A6I3IS90</accession>
<proteinExistence type="inferred from homology"/>
<dbReference type="Pfam" id="PF12294">
    <property type="entry name" value="DUF3626"/>
    <property type="match status" value="2"/>
</dbReference>
<evidence type="ECO:0000256" key="2">
    <source>
        <dbReference type="ARBA" id="ARBA00010708"/>
    </source>
</evidence>
<name>A0A6I3IS90_9MICO</name>
<dbReference type="EC" id="5.6.2.2" evidence="3"/>
<dbReference type="GO" id="GO:0003677">
    <property type="term" value="F:DNA binding"/>
    <property type="evidence" value="ECO:0007669"/>
    <property type="project" value="UniProtKB-KW"/>
</dbReference>
<dbReference type="SUPFAM" id="SSF55874">
    <property type="entry name" value="ATPase domain of HSP90 chaperone/DNA topoisomerase II/histidine kinase"/>
    <property type="match status" value="1"/>
</dbReference>